<feature type="compositionally biased region" description="Basic and acidic residues" evidence="9">
    <location>
        <begin position="349"/>
        <end position="361"/>
    </location>
</feature>
<dbReference type="STRING" id="861266.ARTSIC4J27_3841"/>
<gene>
    <name evidence="10" type="primary">nicT2</name>
    <name evidence="10" type="ORF">ARTSIC4J27_3841</name>
</gene>
<keyword evidence="3 8" id="KW-0813">Transport</keyword>
<dbReference type="EMBL" id="CAQI01000053">
    <property type="protein sequence ID" value="CCQ47845.1"/>
    <property type="molecule type" value="Genomic_DNA"/>
</dbReference>
<feature type="transmembrane region" description="Helical" evidence="8">
    <location>
        <begin position="131"/>
        <end position="157"/>
    </location>
</feature>
<comment type="subcellular location">
    <subcellularLocation>
        <location evidence="8">Cell membrane</location>
        <topology evidence="8">Multi-pass membrane protein</topology>
    </subcellularLocation>
    <subcellularLocation>
        <location evidence="1">Endomembrane system</location>
        <topology evidence="1">Multi-pass membrane protein</topology>
    </subcellularLocation>
</comment>
<feature type="transmembrane region" description="Helical" evidence="8">
    <location>
        <begin position="273"/>
        <end position="298"/>
    </location>
</feature>
<dbReference type="GO" id="GO:0005886">
    <property type="term" value="C:plasma membrane"/>
    <property type="evidence" value="ECO:0007669"/>
    <property type="project" value="UniProtKB-SubCell"/>
</dbReference>
<evidence type="ECO:0000256" key="9">
    <source>
        <dbReference type="SAM" id="MobiDB-lite"/>
    </source>
</evidence>
<dbReference type="PANTHER" id="PTHR31611:SF0">
    <property type="entry name" value="HIGH-AFFINITY NICKEL TRANSPORT PROTEIN NIC1"/>
    <property type="match status" value="1"/>
</dbReference>
<feature type="transmembrane region" description="Helical" evidence="8">
    <location>
        <begin position="46"/>
        <end position="64"/>
    </location>
</feature>
<dbReference type="GO" id="GO:0015099">
    <property type="term" value="F:nickel cation transmembrane transporter activity"/>
    <property type="evidence" value="ECO:0007669"/>
    <property type="project" value="UniProtKB-UniRule"/>
</dbReference>
<dbReference type="InterPro" id="IPR004688">
    <property type="entry name" value="Ni/Co_transpt"/>
</dbReference>
<protein>
    <recommendedName>
        <fullName evidence="8">Nickel/cobalt efflux system</fullName>
    </recommendedName>
</protein>
<proteinExistence type="inferred from homology"/>
<dbReference type="Pfam" id="PF03824">
    <property type="entry name" value="NicO"/>
    <property type="match status" value="1"/>
</dbReference>
<keyword evidence="4" id="KW-0533">Nickel</keyword>
<dbReference type="GO" id="GO:0012505">
    <property type="term" value="C:endomembrane system"/>
    <property type="evidence" value="ECO:0007669"/>
    <property type="project" value="UniProtKB-SubCell"/>
</dbReference>
<accession>A0A024H6N8</accession>
<evidence type="ECO:0000313" key="11">
    <source>
        <dbReference type="Proteomes" id="UP000035722"/>
    </source>
</evidence>
<evidence type="ECO:0000256" key="1">
    <source>
        <dbReference type="ARBA" id="ARBA00004127"/>
    </source>
</evidence>
<keyword evidence="7 8" id="KW-0472">Membrane</keyword>
<comment type="caution">
    <text evidence="10">The sequence shown here is derived from an EMBL/GenBank/DDBJ whole genome shotgun (WGS) entry which is preliminary data.</text>
</comment>
<sequence>MTNIAALYRERETLSLRTRLVCMFGAVAALHAAAVVLLLSGTPGSTGAQALTWGLVATAYLAGVKHSYDWDHLAAIDNSTRKFVADRQDPVSVGFAFSLGHSSVVTLAGVLVIAGAAMVGEVMQDGSTGSLVLGLIGSGVSGLFLLAMGLFNGSAFARSARAYRRSRRGGTIAPQDLEPQGLVARLLARPLAKVRRPRNIYVIGFLFGLGFDTATTVGLLMMTTAASLAGVPPFALLALPLAFTAAMTLCDSLNGLAMMRMYRSALADPQRKLGFNALVTGISAVSALFIAAITLGGFADAAFALEDPLTAWLGSVDLGDAGLLLVALMLLVWGGAALKARLAGSPRPSRSDAERSGPELRRAHRARQR</sequence>
<feature type="transmembrane region" description="Helical" evidence="8">
    <location>
        <begin position="91"/>
        <end position="119"/>
    </location>
</feature>
<feature type="region of interest" description="Disordered" evidence="9">
    <location>
        <begin position="343"/>
        <end position="369"/>
    </location>
</feature>
<evidence type="ECO:0000256" key="7">
    <source>
        <dbReference type="ARBA" id="ARBA00023136"/>
    </source>
</evidence>
<keyword evidence="5 8" id="KW-0812">Transmembrane</keyword>
<feature type="transmembrane region" description="Helical" evidence="8">
    <location>
        <begin position="20"/>
        <end position="40"/>
    </location>
</feature>
<dbReference type="Proteomes" id="UP000035722">
    <property type="component" value="Unassembled WGS sequence"/>
</dbReference>
<dbReference type="PANTHER" id="PTHR31611">
    <property type="entry name" value="HIGH-AFFINITY NICKEL TRANSPORT PROTEIN NIC1"/>
    <property type="match status" value="1"/>
</dbReference>
<keyword evidence="11" id="KW-1185">Reference proteome</keyword>
<dbReference type="RefSeq" id="WP_083435532.1">
    <property type="nucleotide sequence ID" value="NZ_CAQI01000053.1"/>
</dbReference>
<evidence type="ECO:0000256" key="8">
    <source>
        <dbReference type="RuleBase" id="RU362101"/>
    </source>
</evidence>
<organism evidence="10 11">
    <name type="scientific">Pseudarthrobacter siccitolerans</name>
    <dbReference type="NCBI Taxonomy" id="861266"/>
    <lineage>
        <taxon>Bacteria</taxon>
        <taxon>Bacillati</taxon>
        <taxon>Actinomycetota</taxon>
        <taxon>Actinomycetes</taxon>
        <taxon>Micrococcales</taxon>
        <taxon>Micrococcaceae</taxon>
        <taxon>Pseudarthrobacter</taxon>
    </lineage>
</organism>
<dbReference type="OrthoDB" id="9776706at2"/>
<feature type="transmembrane region" description="Helical" evidence="8">
    <location>
        <begin position="199"/>
        <end position="222"/>
    </location>
</feature>
<comment type="similarity">
    <text evidence="2 8">Belongs to the NiCoT transporter (TC 2.A.52) family.</text>
</comment>
<evidence type="ECO:0000313" key="10">
    <source>
        <dbReference type="EMBL" id="CCQ47845.1"/>
    </source>
</evidence>
<name>A0A024H6N8_9MICC</name>
<feature type="transmembrane region" description="Helical" evidence="8">
    <location>
        <begin position="234"/>
        <end position="253"/>
    </location>
</feature>
<evidence type="ECO:0000256" key="5">
    <source>
        <dbReference type="ARBA" id="ARBA00022692"/>
    </source>
</evidence>
<reference evidence="11" key="1">
    <citation type="journal article" date="2014" name="Genome Announc.">
        <title>Genome Sequence of Arthrobacter siccitolerans 4J27, a Xeroprotectant-Producing Desiccation-Tolerant Microorganism.</title>
        <authorList>
            <person name="Manzanera M."/>
            <person name="Santa-Cruz-Calvo L."/>
            <person name="Vilchez J.I."/>
            <person name="Garcia-Fontana C."/>
            <person name="Silva-Castro G.A."/>
            <person name="Calvo C."/>
            <person name="Gonzalez-Lopez J."/>
        </authorList>
    </citation>
    <scope>NUCLEOTIDE SEQUENCE [LARGE SCALE GENOMIC DNA]</scope>
    <source>
        <strain evidence="11">4J27</strain>
    </source>
</reference>
<evidence type="ECO:0000256" key="3">
    <source>
        <dbReference type="ARBA" id="ARBA00022448"/>
    </source>
</evidence>
<dbReference type="InterPro" id="IPR011541">
    <property type="entry name" value="Ni/Co_transpt_high_affinity"/>
</dbReference>
<keyword evidence="6 8" id="KW-1133">Transmembrane helix</keyword>
<evidence type="ECO:0000256" key="6">
    <source>
        <dbReference type="ARBA" id="ARBA00022989"/>
    </source>
</evidence>
<feature type="transmembrane region" description="Helical" evidence="8">
    <location>
        <begin position="318"/>
        <end position="338"/>
    </location>
</feature>
<evidence type="ECO:0000256" key="4">
    <source>
        <dbReference type="ARBA" id="ARBA00022596"/>
    </source>
</evidence>
<evidence type="ECO:0000256" key="2">
    <source>
        <dbReference type="ARBA" id="ARBA00010892"/>
    </source>
</evidence>
<dbReference type="AlphaFoldDB" id="A0A024H6N8"/>